<proteinExistence type="predicted"/>
<dbReference type="Pfam" id="PF01933">
    <property type="entry name" value="CofD"/>
    <property type="match status" value="1"/>
</dbReference>
<dbReference type="GO" id="GO:0043743">
    <property type="term" value="F:LPPG:FO 2-phospho-L-lactate transferase activity"/>
    <property type="evidence" value="ECO:0007669"/>
    <property type="project" value="InterPro"/>
</dbReference>
<organism evidence="2 3">
    <name type="scientific">Candidatus Dojkabacteria bacterium</name>
    <dbReference type="NCBI Taxonomy" id="2099670"/>
    <lineage>
        <taxon>Bacteria</taxon>
        <taxon>Candidatus Dojkabacteria</taxon>
    </lineage>
</organism>
<dbReference type="CDD" id="cd07187">
    <property type="entry name" value="YvcK_like"/>
    <property type="match status" value="1"/>
</dbReference>
<evidence type="ECO:0000313" key="3">
    <source>
        <dbReference type="Proteomes" id="UP000741282"/>
    </source>
</evidence>
<dbReference type="EMBL" id="JAGQLN010000021">
    <property type="protein sequence ID" value="MCA9377167.1"/>
    <property type="molecule type" value="Genomic_DNA"/>
</dbReference>
<keyword evidence="1" id="KW-0963">Cytoplasm</keyword>
<dbReference type="SUPFAM" id="SSF142338">
    <property type="entry name" value="CofD-like"/>
    <property type="match status" value="1"/>
</dbReference>
<dbReference type="InterPro" id="IPR038136">
    <property type="entry name" value="CofD-like_dom_sf"/>
</dbReference>
<accession>A0A955I2A1</accession>
<comment type="caution">
    <text evidence="2">The sequence shown here is derived from an EMBL/GenBank/DDBJ whole genome shotgun (WGS) entry which is preliminary data.</text>
</comment>
<sequence length="322" mass="35786">MKVSVIGGGTGSSAVINGLKSYPDIDIDVIVGMADDGGSNAVLRDEFGLLPLSDIRKSIIALSTLENSDILRSLFTYRFSEGTGLTGHTLGNLIMTALSRISNSERKAVQEMCDIFQVRGRVLPITYENYVISAEYDNGMIIHGEHLIDEPSIPERTHIKRFWAEPKVSADAEALGSLENADMIIIGPGDIYTTILATMIPENVYQILRNAQGKIVYITNIMSKIGQTRYLTQSQIVSILEGYIGRSFDHIIVNTETIPKHIIQYYHQSGEHLLKDDLGEDERIIRKEIIADEIFKKDDGDVLVRSMVRHDADMLGGVLYKL</sequence>
<dbReference type="Proteomes" id="UP000741282">
    <property type="component" value="Unassembled WGS sequence"/>
</dbReference>
<dbReference type="InterPro" id="IPR010119">
    <property type="entry name" value="Gluconeogen_factor"/>
</dbReference>
<evidence type="ECO:0000313" key="2">
    <source>
        <dbReference type="EMBL" id="MCA9377167.1"/>
    </source>
</evidence>
<protein>
    <submittedName>
        <fullName evidence="2">YvcK family protein</fullName>
    </submittedName>
</protein>
<name>A0A955I2A1_9BACT</name>
<gene>
    <name evidence="2" type="ORF">KC685_04570</name>
</gene>
<dbReference type="PANTHER" id="PTHR30135">
    <property type="entry name" value="UNCHARACTERIZED PROTEIN YVCK-RELATED"/>
    <property type="match status" value="1"/>
</dbReference>
<reference evidence="2" key="2">
    <citation type="journal article" date="2021" name="Microbiome">
        <title>Successional dynamics and alternative stable states in a saline activated sludge microbial community over 9 years.</title>
        <authorList>
            <person name="Wang Y."/>
            <person name="Ye J."/>
            <person name="Ju F."/>
            <person name="Liu L."/>
            <person name="Boyd J.A."/>
            <person name="Deng Y."/>
            <person name="Parks D.H."/>
            <person name="Jiang X."/>
            <person name="Yin X."/>
            <person name="Woodcroft B.J."/>
            <person name="Tyson G.W."/>
            <person name="Hugenholtz P."/>
            <person name="Polz M.F."/>
            <person name="Zhang T."/>
        </authorList>
    </citation>
    <scope>NUCLEOTIDE SEQUENCE</scope>
    <source>
        <strain evidence="2">HKST-UBA17</strain>
    </source>
</reference>
<dbReference type="PANTHER" id="PTHR30135:SF3">
    <property type="entry name" value="GLUCONEOGENESIS FACTOR-RELATED"/>
    <property type="match status" value="1"/>
</dbReference>
<dbReference type="NCBIfam" id="TIGR01826">
    <property type="entry name" value="CofD_related"/>
    <property type="match status" value="1"/>
</dbReference>
<dbReference type="Gene3D" id="3.40.50.10680">
    <property type="entry name" value="CofD-like domains"/>
    <property type="match status" value="1"/>
</dbReference>
<reference evidence="2" key="1">
    <citation type="submission" date="2020-04" db="EMBL/GenBank/DDBJ databases">
        <authorList>
            <person name="Zhang T."/>
        </authorList>
    </citation>
    <scope>NUCLEOTIDE SEQUENCE</scope>
    <source>
        <strain evidence="2">HKST-UBA17</strain>
    </source>
</reference>
<evidence type="ECO:0000256" key="1">
    <source>
        <dbReference type="ARBA" id="ARBA00022490"/>
    </source>
</evidence>
<dbReference type="InterPro" id="IPR002882">
    <property type="entry name" value="CofD"/>
</dbReference>
<dbReference type="AlphaFoldDB" id="A0A955I2A1"/>